<evidence type="ECO:0000313" key="2">
    <source>
        <dbReference type="EMBL" id="GFT09327.1"/>
    </source>
</evidence>
<feature type="region of interest" description="Disordered" evidence="1">
    <location>
        <begin position="33"/>
        <end position="55"/>
    </location>
</feature>
<sequence length="121" mass="12933">MKKKIKEKLTKTCLLPKSVQASLQTSRYAHLSTGTRASDAEGLQPRARRLKSGGLKPSRPLLISAALHEPVSPLNPYHHKVSGAAAVVVAGIFCCCCSCQDPSAQEVGRLISSSHHHPISV</sequence>
<dbReference type="AlphaFoldDB" id="A0A8X6NDG8"/>
<name>A0A8X6NDG8_NEPPI</name>
<evidence type="ECO:0000313" key="3">
    <source>
        <dbReference type="Proteomes" id="UP000887013"/>
    </source>
</evidence>
<dbReference type="Proteomes" id="UP000887013">
    <property type="component" value="Unassembled WGS sequence"/>
</dbReference>
<reference evidence="2" key="1">
    <citation type="submission" date="2020-08" db="EMBL/GenBank/DDBJ databases">
        <title>Multicomponent nature underlies the extraordinary mechanical properties of spider dragline silk.</title>
        <authorList>
            <person name="Kono N."/>
            <person name="Nakamura H."/>
            <person name="Mori M."/>
            <person name="Yoshida Y."/>
            <person name="Ohtoshi R."/>
            <person name="Malay A.D."/>
            <person name="Moran D.A.P."/>
            <person name="Tomita M."/>
            <person name="Numata K."/>
            <person name="Arakawa K."/>
        </authorList>
    </citation>
    <scope>NUCLEOTIDE SEQUENCE</scope>
</reference>
<keyword evidence="3" id="KW-1185">Reference proteome</keyword>
<gene>
    <name evidence="2" type="ORF">NPIL_460891</name>
</gene>
<proteinExistence type="predicted"/>
<accession>A0A8X6NDG8</accession>
<evidence type="ECO:0000256" key="1">
    <source>
        <dbReference type="SAM" id="MobiDB-lite"/>
    </source>
</evidence>
<organism evidence="2 3">
    <name type="scientific">Nephila pilipes</name>
    <name type="common">Giant wood spider</name>
    <name type="synonym">Nephila maculata</name>
    <dbReference type="NCBI Taxonomy" id="299642"/>
    <lineage>
        <taxon>Eukaryota</taxon>
        <taxon>Metazoa</taxon>
        <taxon>Ecdysozoa</taxon>
        <taxon>Arthropoda</taxon>
        <taxon>Chelicerata</taxon>
        <taxon>Arachnida</taxon>
        <taxon>Araneae</taxon>
        <taxon>Araneomorphae</taxon>
        <taxon>Entelegynae</taxon>
        <taxon>Araneoidea</taxon>
        <taxon>Nephilidae</taxon>
        <taxon>Nephila</taxon>
    </lineage>
</organism>
<comment type="caution">
    <text evidence="2">The sequence shown here is derived from an EMBL/GenBank/DDBJ whole genome shotgun (WGS) entry which is preliminary data.</text>
</comment>
<dbReference type="EMBL" id="BMAW01008619">
    <property type="protein sequence ID" value="GFT09327.1"/>
    <property type="molecule type" value="Genomic_DNA"/>
</dbReference>
<protein>
    <submittedName>
        <fullName evidence="2">Uncharacterized protein</fullName>
    </submittedName>
</protein>